<evidence type="ECO:0000256" key="3">
    <source>
        <dbReference type="HAMAP-Rule" id="MF_00528"/>
    </source>
</evidence>
<name>A0A921GHK9_9ACTN</name>
<dbReference type="InterPro" id="IPR029001">
    <property type="entry name" value="ITPase-like_fam"/>
</dbReference>
<comment type="catalytic activity">
    <reaction evidence="3">
        <text>UTP + H2O = UMP + diphosphate + H(+)</text>
        <dbReference type="Rhea" id="RHEA:29395"/>
        <dbReference type="ChEBI" id="CHEBI:15377"/>
        <dbReference type="ChEBI" id="CHEBI:15378"/>
        <dbReference type="ChEBI" id="CHEBI:33019"/>
        <dbReference type="ChEBI" id="CHEBI:46398"/>
        <dbReference type="ChEBI" id="CHEBI:57865"/>
        <dbReference type="EC" id="3.6.1.9"/>
    </reaction>
</comment>
<evidence type="ECO:0000313" key="4">
    <source>
        <dbReference type="EMBL" id="HJF46064.1"/>
    </source>
</evidence>
<dbReference type="CDD" id="cd00555">
    <property type="entry name" value="Maf"/>
    <property type="match status" value="1"/>
</dbReference>
<dbReference type="GO" id="GO:0047429">
    <property type="term" value="F:nucleoside triphosphate diphosphatase activity"/>
    <property type="evidence" value="ECO:0007669"/>
    <property type="project" value="UniProtKB-EC"/>
</dbReference>
<organism evidence="4 5">
    <name type="scientific">Thermophilibacter provencensis</name>
    <dbReference type="NCBI Taxonomy" id="1852386"/>
    <lineage>
        <taxon>Bacteria</taxon>
        <taxon>Bacillati</taxon>
        <taxon>Actinomycetota</taxon>
        <taxon>Coriobacteriia</taxon>
        <taxon>Coriobacteriales</taxon>
        <taxon>Atopobiaceae</taxon>
        <taxon>Thermophilibacter</taxon>
    </lineage>
</organism>
<dbReference type="PANTHER" id="PTHR43213:SF5">
    <property type="entry name" value="BIFUNCTIONAL DTTP_UTP PYROPHOSPHATASE_METHYLTRANSFERASE PROTEIN-RELATED"/>
    <property type="match status" value="1"/>
</dbReference>
<protein>
    <recommendedName>
        <fullName evidence="3">dTTP/UTP pyrophosphatase</fullName>
        <shortName evidence="3">dTTPase/UTPase</shortName>
        <ecNumber evidence="3">3.6.1.9</ecNumber>
    </recommendedName>
    <alternativeName>
        <fullName evidence="3">Nucleoside triphosphate pyrophosphatase</fullName>
    </alternativeName>
    <alternativeName>
        <fullName evidence="3">Nucleotide pyrophosphatase</fullName>
        <shortName evidence="3">Nucleotide PPase</shortName>
    </alternativeName>
</protein>
<comment type="function">
    <text evidence="3">Nucleoside triphosphate pyrophosphatase that hydrolyzes dTTP and UTP. May have a dual role in cell division arrest and in preventing the incorporation of modified nucleotides into cellular nucleic acids.</text>
</comment>
<dbReference type="AlphaFoldDB" id="A0A921GHK9"/>
<dbReference type="SUPFAM" id="SSF52972">
    <property type="entry name" value="ITPase-like"/>
    <property type="match status" value="1"/>
</dbReference>
<gene>
    <name evidence="4" type="ORF">K8U72_09850</name>
</gene>
<reference evidence="4" key="2">
    <citation type="submission" date="2021-09" db="EMBL/GenBank/DDBJ databases">
        <authorList>
            <person name="Gilroy R."/>
        </authorList>
    </citation>
    <scope>NUCLEOTIDE SEQUENCE</scope>
    <source>
        <strain evidence="4">CHK124-7917</strain>
    </source>
</reference>
<accession>A0A921GHK9</accession>
<evidence type="ECO:0000256" key="1">
    <source>
        <dbReference type="ARBA" id="ARBA00001968"/>
    </source>
</evidence>
<dbReference type="RefSeq" id="WP_274959648.1">
    <property type="nucleotide sequence ID" value="NZ_DYWQ01000153.1"/>
</dbReference>
<comment type="catalytic activity">
    <reaction evidence="3">
        <text>dTTP + H2O = dTMP + diphosphate + H(+)</text>
        <dbReference type="Rhea" id="RHEA:28534"/>
        <dbReference type="ChEBI" id="CHEBI:15377"/>
        <dbReference type="ChEBI" id="CHEBI:15378"/>
        <dbReference type="ChEBI" id="CHEBI:33019"/>
        <dbReference type="ChEBI" id="CHEBI:37568"/>
        <dbReference type="ChEBI" id="CHEBI:63528"/>
        <dbReference type="EC" id="3.6.1.9"/>
    </reaction>
</comment>
<comment type="similarity">
    <text evidence="3">Belongs to the Maf family. YhdE subfamily.</text>
</comment>
<dbReference type="InterPro" id="IPR003697">
    <property type="entry name" value="Maf-like"/>
</dbReference>
<keyword evidence="3" id="KW-0546">Nucleotide metabolism</keyword>
<keyword evidence="3" id="KW-0963">Cytoplasm</keyword>
<feature type="site" description="Important for substrate specificity" evidence="3">
    <location>
        <position position="159"/>
    </location>
</feature>
<dbReference type="EMBL" id="DYWQ01000153">
    <property type="protein sequence ID" value="HJF46064.1"/>
    <property type="molecule type" value="Genomic_DNA"/>
</dbReference>
<dbReference type="GO" id="GO:0005737">
    <property type="term" value="C:cytoplasm"/>
    <property type="evidence" value="ECO:0007669"/>
    <property type="project" value="UniProtKB-SubCell"/>
</dbReference>
<evidence type="ECO:0000256" key="2">
    <source>
        <dbReference type="ARBA" id="ARBA00022801"/>
    </source>
</evidence>
<comment type="cofactor">
    <cofactor evidence="1 3">
        <name>a divalent metal cation</name>
        <dbReference type="ChEBI" id="CHEBI:60240"/>
    </cofactor>
</comment>
<dbReference type="EC" id="3.6.1.9" evidence="3"/>
<dbReference type="Pfam" id="PF02545">
    <property type="entry name" value="Maf"/>
    <property type="match status" value="1"/>
</dbReference>
<dbReference type="NCBIfam" id="TIGR00172">
    <property type="entry name" value="maf"/>
    <property type="match status" value="1"/>
</dbReference>
<comment type="caution">
    <text evidence="4">The sequence shown here is derived from an EMBL/GenBank/DDBJ whole genome shotgun (WGS) entry which is preliminary data.</text>
</comment>
<sequence>MILASQSPRRRELLEDAGFELTIIPAQIDESRIPGETPVELVGRLAAEKAEAVRASLGAGVRDDLLVAADTIVWMGDEALGKPSDASDATAMLHELSGRTHHVSTGVCAMRLAPGGERIAETRFVETTDVTFWELTEAEVAAYVATGEPLDKAGAYGIQGAGRMLVRRVDGDYPNVVGLPVARLVRELGRLMSGNADTVAESIRMGGAHA</sequence>
<dbReference type="PIRSF" id="PIRSF006305">
    <property type="entry name" value="Maf"/>
    <property type="match status" value="1"/>
</dbReference>
<keyword evidence="2 3" id="KW-0378">Hydrolase</keyword>
<comment type="caution">
    <text evidence="3">Lacks conserved residue(s) required for the propagation of feature annotation.</text>
</comment>
<dbReference type="GO" id="GO:0009117">
    <property type="term" value="P:nucleotide metabolic process"/>
    <property type="evidence" value="ECO:0007669"/>
    <property type="project" value="UniProtKB-KW"/>
</dbReference>
<feature type="active site" description="Proton acceptor" evidence="3">
    <location>
        <position position="70"/>
    </location>
</feature>
<reference evidence="4" key="1">
    <citation type="journal article" date="2021" name="PeerJ">
        <title>Extensive microbial diversity within the chicken gut microbiome revealed by metagenomics and culture.</title>
        <authorList>
            <person name="Gilroy R."/>
            <person name="Ravi A."/>
            <person name="Getino M."/>
            <person name="Pursley I."/>
            <person name="Horton D.L."/>
            <person name="Alikhan N.F."/>
            <person name="Baker D."/>
            <person name="Gharbi K."/>
            <person name="Hall N."/>
            <person name="Watson M."/>
            <person name="Adriaenssens E.M."/>
            <person name="Foster-Nyarko E."/>
            <person name="Jarju S."/>
            <person name="Secka A."/>
            <person name="Antonio M."/>
            <person name="Oren A."/>
            <person name="Chaudhuri R.R."/>
            <person name="La Ragione R."/>
            <person name="Hildebrand F."/>
            <person name="Pallen M.J."/>
        </authorList>
    </citation>
    <scope>NUCLEOTIDE SEQUENCE</scope>
    <source>
        <strain evidence="4">CHK124-7917</strain>
    </source>
</reference>
<dbReference type="PANTHER" id="PTHR43213">
    <property type="entry name" value="BIFUNCTIONAL DTTP/UTP PYROPHOSPHATASE/METHYLTRANSFERASE PROTEIN-RELATED"/>
    <property type="match status" value="1"/>
</dbReference>
<dbReference type="HAMAP" id="MF_00528">
    <property type="entry name" value="Maf"/>
    <property type="match status" value="1"/>
</dbReference>
<proteinExistence type="inferred from homology"/>
<feature type="site" description="Important for substrate specificity" evidence="3">
    <location>
        <position position="9"/>
    </location>
</feature>
<feature type="site" description="Important for substrate specificity" evidence="3">
    <location>
        <position position="71"/>
    </location>
</feature>
<evidence type="ECO:0000313" key="5">
    <source>
        <dbReference type="Proteomes" id="UP000697330"/>
    </source>
</evidence>
<comment type="subcellular location">
    <subcellularLocation>
        <location evidence="3">Cytoplasm</location>
    </subcellularLocation>
</comment>
<dbReference type="Gene3D" id="3.90.950.10">
    <property type="match status" value="1"/>
</dbReference>
<dbReference type="Proteomes" id="UP000697330">
    <property type="component" value="Unassembled WGS sequence"/>
</dbReference>